<keyword evidence="1" id="KW-1133">Transmembrane helix</keyword>
<evidence type="ECO:0000313" key="3">
    <source>
        <dbReference type="Proteomes" id="UP000326950"/>
    </source>
</evidence>
<keyword evidence="3" id="KW-1185">Reference proteome</keyword>
<dbReference type="Proteomes" id="UP000326950">
    <property type="component" value="Unassembled WGS sequence"/>
</dbReference>
<feature type="transmembrane region" description="Helical" evidence="1">
    <location>
        <begin position="21"/>
        <end position="40"/>
    </location>
</feature>
<protein>
    <submittedName>
        <fullName evidence="2">Uncharacterized protein</fullName>
    </submittedName>
</protein>
<dbReference type="EMBL" id="ML738601">
    <property type="protein sequence ID" value="KAE8165283.1"/>
    <property type="molecule type" value="Genomic_DNA"/>
</dbReference>
<dbReference type="AlphaFoldDB" id="A0A5N6V3E7"/>
<reference evidence="2 3" key="1">
    <citation type="submission" date="2019-04" db="EMBL/GenBank/DDBJ databases">
        <title>Friends and foes A comparative genomics study of 23 Aspergillus species from section Flavi.</title>
        <authorList>
            <consortium name="DOE Joint Genome Institute"/>
            <person name="Kjaerbolling I."/>
            <person name="Vesth T."/>
            <person name="Frisvad J.C."/>
            <person name="Nybo J.L."/>
            <person name="Theobald S."/>
            <person name="Kildgaard S."/>
            <person name="Isbrandt T."/>
            <person name="Kuo A."/>
            <person name="Sato A."/>
            <person name="Lyhne E.K."/>
            <person name="Kogle M.E."/>
            <person name="Wiebenga A."/>
            <person name="Kun R.S."/>
            <person name="Lubbers R.J."/>
            <person name="Makela M.R."/>
            <person name="Barry K."/>
            <person name="Chovatia M."/>
            <person name="Clum A."/>
            <person name="Daum C."/>
            <person name="Haridas S."/>
            <person name="He G."/>
            <person name="LaButti K."/>
            <person name="Lipzen A."/>
            <person name="Mondo S."/>
            <person name="Riley R."/>
            <person name="Salamov A."/>
            <person name="Simmons B.A."/>
            <person name="Magnuson J.K."/>
            <person name="Henrissat B."/>
            <person name="Mortensen U.H."/>
            <person name="Larsen T.O."/>
            <person name="Devries R.P."/>
            <person name="Grigoriev I.V."/>
            <person name="Machida M."/>
            <person name="Baker S.E."/>
            <person name="Andersen M.R."/>
        </authorList>
    </citation>
    <scope>NUCLEOTIDE SEQUENCE [LARGE SCALE GENOMIC DNA]</scope>
    <source>
        <strain evidence="2 3">CBS 117626</strain>
    </source>
</reference>
<sequence length="61" mass="7133">MEANMESISRYSWRRSTSRTLIIWYNAIRVMYVTSTQSGFGRGFLLLLVRDYLLRALVVNG</sequence>
<proteinExistence type="predicted"/>
<evidence type="ECO:0000256" key="1">
    <source>
        <dbReference type="SAM" id="Phobius"/>
    </source>
</evidence>
<keyword evidence="1" id="KW-0472">Membrane</keyword>
<organism evidence="2 3">
    <name type="scientific">Aspergillus tamarii</name>
    <dbReference type="NCBI Taxonomy" id="41984"/>
    <lineage>
        <taxon>Eukaryota</taxon>
        <taxon>Fungi</taxon>
        <taxon>Dikarya</taxon>
        <taxon>Ascomycota</taxon>
        <taxon>Pezizomycotina</taxon>
        <taxon>Eurotiomycetes</taxon>
        <taxon>Eurotiomycetidae</taxon>
        <taxon>Eurotiales</taxon>
        <taxon>Aspergillaceae</taxon>
        <taxon>Aspergillus</taxon>
        <taxon>Aspergillus subgen. Circumdati</taxon>
    </lineage>
</organism>
<name>A0A5N6V3E7_ASPTM</name>
<keyword evidence="1" id="KW-0812">Transmembrane</keyword>
<evidence type="ECO:0000313" key="2">
    <source>
        <dbReference type="EMBL" id="KAE8165283.1"/>
    </source>
</evidence>
<gene>
    <name evidence="2" type="ORF">BDV40DRAFT_258421</name>
</gene>
<accession>A0A5N6V3E7</accession>